<organism evidence="1 2">
    <name type="scientific">Marinobacter flavimaris</name>
    <dbReference type="NCBI Taxonomy" id="262076"/>
    <lineage>
        <taxon>Bacteria</taxon>
        <taxon>Pseudomonadati</taxon>
        <taxon>Pseudomonadota</taxon>
        <taxon>Gammaproteobacteria</taxon>
        <taxon>Pseudomonadales</taxon>
        <taxon>Marinobacteraceae</taxon>
        <taxon>Marinobacter</taxon>
    </lineage>
</organism>
<name>A0A3D8H0S7_9GAMM</name>
<keyword evidence="2" id="KW-1185">Reference proteome</keyword>
<gene>
    <name evidence="1" type="ORF">DXI23_13955</name>
</gene>
<accession>A0A3D8H0S7</accession>
<reference evidence="1 2" key="1">
    <citation type="submission" date="2018-08" db="EMBL/GenBank/DDBJ databases">
        <title>Genome sequence of Marinobacter flavimaris KCTC 12185.</title>
        <authorList>
            <person name="Chun J."/>
            <person name="Kim B.-Y."/>
            <person name="Choi S.-B."/>
            <person name="Kwak M.-J."/>
        </authorList>
    </citation>
    <scope>NUCLEOTIDE SEQUENCE [LARGE SCALE GENOMIC DNA]</scope>
    <source>
        <strain evidence="1 2">KCTC 12185</strain>
    </source>
</reference>
<proteinExistence type="predicted"/>
<protein>
    <submittedName>
        <fullName evidence="1">Uncharacterized protein</fullName>
    </submittedName>
</protein>
<dbReference type="Proteomes" id="UP000256431">
    <property type="component" value="Unassembled WGS sequence"/>
</dbReference>
<evidence type="ECO:0000313" key="2">
    <source>
        <dbReference type="Proteomes" id="UP000256431"/>
    </source>
</evidence>
<dbReference type="EMBL" id="QRDH01000006">
    <property type="protein sequence ID" value="RDU40304.1"/>
    <property type="molecule type" value="Genomic_DNA"/>
</dbReference>
<comment type="caution">
    <text evidence="1">The sequence shown here is derived from an EMBL/GenBank/DDBJ whole genome shotgun (WGS) entry which is preliminary data.</text>
</comment>
<sequence>MSVVNNPTDTGLRRQSVTIAEFDAVMARMVTVPVASTIVSVAIDIPLVFLAPSALVTVVPVAIVVLPVPLMLLVVPWFVVVPMVTVVPIVGLQELFLVARG</sequence>
<evidence type="ECO:0000313" key="1">
    <source>
        <dbReference type="EMBL" id="RDU40304.1"/>
    </source>
</evidence>
<dbReference type="AlphaFoldDB" id="A0A3D8H0S7"/>